<gene>
    <name evidence="1" type="ORF">B4102_3557</name>
</gene>
<dbReference type="Proteomes" id="UP000075666">
    <property type="component" value="Unassembled WGS sequence"/>
</dbReference>
<proteinExistence type="predicted"/>
<dbReference type="RefSeq" id="WP_066234320.1">
    <property type="nucleotide sequence ID" value="NZ_LQYN01000093.1"/>
</dbReference>
<keyword evidence="2" id="KW-1185">Reference proteome</keyword>
<dbReference type="EMBL" id="LQYN01000093">
    <property type="protein sequence ID" value="KYC96084.1"/>
    <property type="molecule type" value="Genomic_DNA"/>
</dbReference>
<comment type="caution">
    <text evidence="1">The sequence shown here is derived from an EMBL/GenBank/DDBJ whole genome shotgun (WGS) entry which is preliminary data.</text>
</comment>
<dbReference type="AlphaFoldDB" id="A0A150KMF0"/>
<sequence>MKTRKDLVFNRSNRGKKIKYDEAMTIIEYSVMMVEFFEIKEFNNVIAGQLRLILCDTSWSRKENRVIDNSLIKKINPNPKLYPVKDFVEFNDKGDAFIPDGLFDYDKPMIDLDLWLKQVILKITLVDKIQEITIFEFIKESANKGGGAHVDSSLPEKSFIVDVHSERVLRYLARGLFRSVGRDFEQRSLNNLSHLITTFKEKVEASE</sequence>
<dbReference type="OrthoDB" id="2919379at2"/>
<evidence type="ECO:0000313" key="2">
    <source>
        <dbReference type="Proteomes" id="UP000075666"/>
    </source>
</evidence>
<protein>
    <submittedName>
        <fullName evidence="1">Uncharacterized protein</fullName>
    </submittedName>
</protein>
<dbReference type="PATRIC" id="fig|46224.3.peg.57"/>
<organism evidence="1 2">
    <name type="scientific">Heyndrickxia sporothermodurans</name>
    <dbReference type="NCBI Taxonomy" id="46224"/>
    <lineage>
        <taxon>Bacteria</taxon>
        <taxon>Bacillati</taxon>
        <taxon>Bacillota</taxon>
        <taxon>Bacilli</taxon>
        <taxon>Bacillales</taxon>
        <taxon>Bacillaceae</taxon>
        <taxon>Heyndrickxia</taxon>
    </lineage>
</organism>
<reference evidence="1 2" key="1">
    <citation type="submission" date="2016-01" db="EMBL/GenBank/DDBJ databases">
        <title>Genome Sequences of Twelve Sporeforming Bacillus Species Isolated from Foods.</title>
        <authorList>
            <person name="Berendsen E.M."/>
            <person name="Wells-Bennik M.H."/>
            <person name="Krawcyk A.O."/>
            <person name="De Jong A."/>
            <person name="Holsappel S."/>
            <person name="Eijlander R.T."/>
            <person name="Kuipers O.P."/>
        </authorList>
    </citation>
    <scope>NUCLEOTIDE SEQUENCE [LARGE SCALE GENOMIC DNA]</scope>
    <source>
        <strain evidence="1 2">B4102</strain>
    </source>
</reference>
<evidence type="ECO:0000313" key="1">
    <source>
        <dbReference type="EMBL" id="KYC96084.1"/>
    </source>
</evidence>
<name>A0A150KMF0_9BACI</name>
<accession>A0A150KMF0</accession>